<protein>
    <recommendedName>
        <fullName evidence="4">Fe2OG dioxygenase domain-containing protein</fullName>
    </recommendedName>
</protein>
<dbReference type="EMBL" id="JWZX01000168">
    <property type="protein sequence ID" value="KOO53587.1"/>
    <property type="molecule type" value="Genomic_DNA"/>
</dbReference>
<evidence type="ECO:0000256" key="1">
    <source>
        <dbReference type="SAM" id="MobiDB-lite"/>
    </source>
</evidence>
<proteinExistence type="predicted"/>
<feature type="region of interest" description="Disordered" evidence="1">
    <location>
        <begin position="142"/>
        <end position="166"/>
    </location>
</feature>
<gene>
    <name evidence="2" type="ORF">Ctob_011759</name>
</gene>
<dbReference type="OrthoDB" id="69177at2759"/>
<dbReference type="AlphaFoldDB" id="A0A0M0LRR8"/>
<dbReference type="Proteomes" id="UP000037460">
    <property type="component" value="Unassembled WGS sequence"/>
</dbReference>
<evidence type="ECO:0000313" key="2">
    <source>
        <dbReference type="EMBL" id="KOO53587.1"/>
    </source>
</evidence>
<accession>A0A0M0LRR8</accession>
<comment type="caution">
    <text evidence="2">The sequence shown here is derived from an EMBL/GenBank/DDBJ whole genome shotgun (WGS) entry which is preliminary data.</text>
</comment>
<name>A0A0M0LRR8_9EUKA</name>
<reference evidence="3" key="1">
    <citation type="journal article" date="2015" name="PLoS Genet.">
        <title>Genome Sequence and Transcriptome Analyses of Chrysochromulina tobin: Metabolic Tools for Enhanced Algal Fitness in the Prominent Order Prymnesiales (Haptophyceae).</title>
        <authorList>
            <person name="Hovde B.T."/>
            <person name="Deodato C.R."/>
            <person name="Hunsperger H.M."/>
            <person name="Ryken S.A."/>
            <person name="Yost W."/>
            <person name="Jha R.K."/>
            <person name="Patterson J."/>
            <person name="Monnat R.J. Jr."/>
            <person name="Barlow S.B."/>
            <person name="Starkenburg S.R."/>
            <person name="Cattolico R.A."/>
        </authorList>
    </citation>
    <scope>NUCLEOTIDE SEQUENCE</scope>
    <source>
        <strain evidence="3">CCMP291</strain>
    </source>
</reference>
<feature type="compositionally biased region" description="Polar residues" evidence="1">
    <location>
        <begin position="151"/>
        <end position="160"/>
    </location>
</feature>
<sequence length="166" mass="17217">MSTAVVPVAVPAATDTGDAASEARAAEAEAKGTAAVEAELEAIAELKECFVRRYSAGTRPWIPFHTDAYEVTVNVALGSDDAFGGGALLGVYGGEVRAICREEGDATVHSSKLLHGVTAMARGVRYSLIVFFDRKGQASGRWAAKRDAAPSPNNGDSTLPSAGYSL</sequence>
<keyword evidence="3" id="KW-1185">Reference proteome</keyword>
<evidence type="ECO:0008006" key="4">
    <source>
        <dbReference type="Google" id="ProtNLM"/>
    </source>
</evidence>
<evidence type="ECO:0000313" key="3">
    <source>
        <dbReference type="Proteomes" id="UP000037460"/>
    </source>
</evidence>
<organism evidence="2 3">
    <name type="scientific">Chrysochromulina tobinii</name>
    <dbReference type="NCBI Taxonomy" id="1460289"/>
    <lineage>
        <taxon>Eukaryota</taxon>
        <taxon>Haptista</taxon>
        <taxon>Haptophyta</taxon>
        <taxon>Prymnesiophyceae</taxon>
        <taxon>Prymnesiales</taxon>
        <taxon>Chrysochromulinaceae</taxon>
        <taxon>Chrysochromulina</taxon>
    </lineage>
</organism>
<dbReference type="Gene3D" id="2.60.120.620">
    <property type="entry name" value="q2cbj1_9rhob like domain"/>
    <property type="match status" value="1"/>
</dbReference>